<dbReference type="SUPFAM" id="SSF56176">
    <property type="entry name" value="FAD-binding/transporter-associated domain-like"/>
    <property type="match status" value="1"/>
</dbReference>
<evidence type="ECO:0000313" key="22">
    <source>
        <dbReference type="EMBL" id="CAA0091758.1"/>
    </source>
</evidence>
<dbReference type="InterPro" id="IPR011601">
    <property type="entry name" value="MurB_C"/>
</dbReference>
<reference evidence="22 23" key="1">
    <citation type="submission" date="2019-11" db="EMBL/GenBank/DDBJ databases">
        <authorList>
            <person name="Holert J."/>
        </authorList>
    </citation>
    <scope>NUCLEOTIDE SEQUENCE [LARGE SCALE GENOMIC DNA]</scope>
    <source>
        <strain evidence="22">BC5_2</strain>
    </source>
</reference>
<evidence type="ECO:0000256" key="10">
    <source>
        <dbReference type="ARBA" id="ARBA00022630"/>
    </source>
</evidence>
<keyword evidence="17 20" id="KW-0961">Cell wall biogenesis/degradation</keyword>
<keyword evidence="16 20" id="KW-0131">Cell cycle</keyword>
<dbReference type="InterPro" id="IPR016166">
    <property type="entry name" value="FAD-bd_PCMH"/>
</dbReference>
<comment type="pathway">
    <text evidence="4 20">Cell wall biogenesis; peptidoglycan biosynthesis.</text>
</comment>
<dbReference type="SUPFAM" id="SSF56194">
    <property type="entry name" value="Uridine diphospho-N-Acetylenolpyruvylglucosamine reductase, MurB, C-terminal domain"/>
    <property type="match status" value="1"/>
</dbReference>
<evidence type="ECO:0000256" key="7">
    <source>
        <dbReference type="ARBA" id="ARBA00015188"/>
    </source>
</evidence>
<evidence type="ECO:0000256" key="5">
    <source>
        <dbReference type="ARBA" id="ARBA00010485"/>
    </source>
</evidence>
<dbReference type="Proteomes" id="UP000434580">
    <property type="component" value="Unassembled WGS sequence"/>
</dbReference>
<dbReference type="NCBIfam" id="TIGR00179">
    <property type="entry name" value="murB"/>
    <property type="match status" value="1"/>
</dbReference>
<keyword evidence="9 20" id="KW-0132">Cell division</keyword>
<comment type="subcellular location">
    <subcellularLocation>
        <location evidence="3 20">Cytoplasm</location>
    </subcellularLocation>
</comment>
<feature type="active site" evidence="20">
    <location>
        <position position="172"/>
    </location>
</feature>
<dbReference type="GO" id="GO:0051301">
    <property type="term" value="P:cell division"/>
    <property type="evidence" value="ECO:0007669"/>
    <property type="project" value="UniProtKB-KW"/>
</dbReference>
<proteinExistence type="inferred from homology"/>
<sequence>MPDPTQAPELIQTGVDLTHLNTMALKVSARFYAKATNATDIQRALGYAHEHQLPLFILGGGSNIIFTGDYRGLVLHMAEQGIDTLAEDANSITVRVAAGMHWDNFLQTCLKNGWYGLENLAIIPGTVGAAPVQNIGAYGQEVADCIDSVDVINLHTRESVNLAAQACEFAYRDSIFKSREAGKYLITHVAFRFSKTPAVNISYGPLASQFTGKTPTPAAIRDAVIAIRQSKLPDPARIANTGSFFKNPMVSNEKFAELRQRFVDLPAYPQPDGRVKLAAGWLIEKVGFKGKRYGPVGMYEKQALVLVNHDGATCDDILQLVKRIIVAVQQDFDVLLEPEPVFVNTDVLV</sequence>
<evidence type="ECO:0000256" key="8">
    <source>
        <dbReference type="ARBA" id="ARBA00022490"/>
    </source>
</evidence>
<accession>A0A5S9NN43</accession>
<dbReference type="GO" id="GO:0009252">
    <property type="term" value="P:peptidoglycan biosynthetic process"/>
    <property type="evidence" value="ECO:0007669"/>
    <property type="project" value="UniProtKB-UniRule"/>
</dbReference>
<evidence type="ECO:0000256" key="19">
    <source>
        <dbReference type="ARBA" id="ARBA00048914"/>
    </source>
</evidence>
<evidence type="ECO:0000256" key="4">
    <source>
        <dbReference type="ARBA" id="ARBA00004752"/>
    </source>
</evidence>
<evidence type="ECO:0000256" key="17">
    <source>
        <dbReference type="ARBA" id="ARBA00023316"/>
    </source>
</evidence>
<dbReference type="HAMAP" id="MF_00037">
    <property type="entry name" value="MurB"/>
    <property type="match status" value="1"/>
</dbReference>
<comment type="catalytic activity">
    <reaction evidence="19 20">
        <text>UDP-N-acetyl-alpha-D-muramate + NADP(+) = UDP-N-acetyl-3-O-(1-carboxyvinyl)-alpha-D-glucosamine + NADPH + H(+)</text>
        <dbReference type="Rhea" id="RHEA:12248"/>
        <dbReference type="ChEBI" id="CHEBI:15378"/>
        <dbReference type="ChEBI" id="CHEBI:57783"/>
        <dbReference type="ChEBI" id="CHEBI:58349"/>
        <dbReference type="ChEBI" id="CHEBI:68483"/>
        <dbReference type="ChEBI" id="CHEBI:70757"/>
        <dbReference type="EC" id="1.3.1.98"/>
    </reaction>
</comment>
<dbReference type="Gene3D" id="3.30.465.10">
    <property type="match status" value="1"/>
</dbReference>
<evidence type="ECO:0000313" key="23">
    <source>
        <dbReference type="Proteomes" id="UP000434580"/>
    </source>
</evidence>
<name>A0A5S9NN43_9GAMM</name>
<dbReference type="InterPro" id="IPR006094">
    <property type="entry name" value="Oxid_FAD_bind_N"/>
</dbReference>
<protein>
    <recommendedName>
        <fullName evidence="7 20">UDP-N-acetylenolpyruvoylglucosamine reductase</fullName>
        <ecNumber evidence="6 20">1.3.1.98</ecNumber>
    </recommendedName>
    <alternativeName>
        <fullName evidence="18 20">UDP-N-acetylmuramate dehydrogenase</fullName>
    </alternativeName>
</protein>
<evidence type="ECO:0000256" key="3">
    <source>
        <dbReference type="ARBA" id="ARBA00004496"/>
    </source>
</evidence>
<keyword evidence="11 20" id="KW-0274">FAD</keyword>
<keyword evidence="12 20" id="KW-0521">NADP</keyword>
<dbReference type="InterPro" id="IPR036318">
    <property type="entry name" value="FAD-bd_PCMH-like_sf"/>
</dbReference>
<comment type="similarity">
    <text evidence="5 20">Belongs to the MurB family.</text>
</comment>
<dbReference type="InterPro" id="IPR003170">
    <property type="entry name" value="MurB"/>
</dbReference>
<dbReference type="Pfam" id="PF02873">
    <property type="entry name" value="MurB_C"/>
    <property type="match status" value="1"/>
</dbReference>
<dbReference type="GO" id="GO:0071949">
    <property type="term" value="F:FAD binding"/>
    <property type="evidence" value="ECO:0007669"/>
    <property type="project" value="InterPro"/>
</dbReference>
<evidence type="ECO:0000256" key="14">
    <source>
        <dbReference type="ARBA" id="ARBA00022984"/>
    </source>
</evidence>
<feature type="domain" description="FAD-binding PCMH-type" evidence="21">
    <location>
        <begin position="25"/>
        <end position="196"/>
    </location>
</feature>
<dbReference type="OrthoDB" id="9804753at2"/>
<evidence type="ECO:0000256" key="20">
    <source>
        <dbReference type="HAMAP-Rule" id="MF_00037"/>
    </source>
</evidence>
<dbReference type="PANTHER" id="PTHR21071:SF4">
    <property type="entry name" value="UDP-N-ACETYLENOLPYRUVOYLGLUCOSAMINE REDUCTASE"/>
    <property type="match status" value="1"/>
</dbReference>
<dbReference type="InterPro" id="IPR016169">
    <property type="entry name" value="FAD-bd_PCMH_sub2"/>
</dbReference>
<evidence type="ECO:0000256" key="6">
    <source>
        <dbReference type="ARBA" id="ARBA00012518"/>
    </source>
</evidence>
<comment type="function">
    <text evidence="2 20">Cell wall formation.</text>
</comment>
<organism evidence="22 23">
    <name type="scientific">BD1-7 clade bacterium</name>
    <dbReference type="NCBI Taxonomy" id="2029982"/>
    <lineage>
        <taxon>Bacteria</taxon>
        <taxon>Pseudomonadati</taxon>
        <taxon>Pseudomonadota</taxon>
        <taxon>Gammaproteobacteria</taxon>
        <taxon>Cellvibrionales</taxon>
        <taxon>Spongiibacteraceae</taxon>
        <taxon>BD1-7 clade</taxon>
    </lineage>
</organism>
<dbReference type="Gene3D" id="3.30.43.10">
    <property type="entry name" value="Uridine Diphospho-n-acetylenolpyruvylglucosamine Reductase, domain 2"/>
    <property type="match status" value="1"/>
</dbReference>
<evidence type="ECO:0000256" key="2">
    <source>
        <dbReference type="ARBA" id="ARBA00003921"/>
    </source>
</evidence>
<evidence type="ECO:0000256" key="16">
    <source>
        <dbReference type="ARBA" id="ARBA00023306"/>
    </source>
</evidence>
<dbReference type="GO" id="GO:0008762">
    <property type="term" value="F:UDP-N-acetylmuramate dehydrogenase activity"/>
    <property type="evidence" value="ECO:0007669"/>
    <property type="project" value="UniProtKB-UniRule"/>
</dbReference>
<evidence type="ECO:0000256" key="9">
    <source>
        <dbReference type="ARBA" id="ARBA00022618"/>
    </source>
</evidence>
<keyword evidence="8 20" id="KW-0963">Cytoplasm</keyword>
<feature type="active site" description="Proton donor" evidence="20">
    <location>
        <position position="243"/>
    </location>
</feature>
<evidence type="ECO:0000256" key="15">
    <source>
        <dbReference type="ARBA" id="ARBA00023002"/>
    </source>
</evidence>
<gene>
    <name evidence="20 22" type="primary">murB</name>
    <name evidence="22" type="ORF">DPBNPPHM_03067</name>
</gene>
<evidence type="ECO:0000256" key="18">
    <source>
        <dbReference type="ARBA" id="ARBA00031026"/>
    </source>
</evidence>
<keyword evidence="14 20" id="KW-0573">Peptidoglycan synthesis</keyword>
<dbReference type="InterPro" id="IPR016167">
    <property type="entry name" value="FAD-bd_PCMH_sub1"/>
</dbReference>
<evidence type="ECO:0000256" key="11">
    <source>
        <dbReference type="ARBA" id="ARBA00022827"/>
    </source>
</evidence>
<dbReference type="GO" id="GO:0008360">
    <property type="term" value="P:regulation of cell shape"/>
    <property type="evidence" value="ECO:0007669"/>
    <property type="project" value="UniProtKB-KW"/>
</dbReference>
<dbReference type="Gene3D" id="3.90.78.10">
    <property type="entry name" value="UDP-N-acetylenolpyruvoylglucosamine reductase, C-terminal domain"/>
    <property type="match status" value="1"/>
</dbReference>
<dbReference type="NCBIfam" id="NF010478">
    <property type="entry name" value="PRK13903.1"/>
    <property type="match status" value="1"/>
</dbReference>
<dbReference type="PANTHER" id="PTHR21071">
    <property type="entry name" value="UDP-N-ACETYLENOLPYRUVOYLGLUCOSAMINE REDUCTASE"/>
    <property type="match status" value="1"/>
</dbReference>
<evidence type="ECO:0000256" key="12">
    <source>
        <dbReference type="ARBA" id="ARBA00022857"/>
    </source>
</evidence>
<evidence type="ECO:0000259" key="21">
    <source>
        <dbReference type="PROSITE" id="PS51387"/>
    </source>
</evidence>
<dbReference type="UniPathway" id="UPA00219"/>
<comment type="cofactor">
    <cofactor evidence="1 20">
        <name>FAD</name>
        <dbReference type="ChEBI" id="CHEBI:57692"/>
    </cofactor>
</comment>
<dbReference type="PROSITE" id="PS51387">
    <property type="entry name" value="FAD_PCMH"/>
    <property type="match status" value="1"/>
</dbReference>
<dbReference type="EMBL" id="CACSII010000002">
    <property type="protein sequence ID" value="CAA0091758.1"/>
    <property type="molecule type" value="Genomic_DNA"/>
</dbReference>
<dbReference type="EC" id="1.3.1.98" evidence="6 20"/>
<dbReference type="InterPro" id="IPR036635">
    <property type="entry name" value="MurB_C_sf"/>
</dbReference>
<keyword evidence="15 20" id="KW-0560">Oxidoreductase</keyword>
<dbReference type="AlphaFoldDB" id="A0A5S9NN43"/>
<keyword evidence="13 20" id="KW-0133">Cell shape</keyword>
<evidence type="ECO:0000256" key="1">
    <source>
        <dbReference type="ARBA" id="ARBA00001974"/>
    </source>
</evidence>
<evidence type="ECO:0000256" key="13">
    <source>
        <dbReference type="ARBA" id="ARBA00022960"/>
    </source>
</evidence>
<feature type="active site" evidence="20">
    <location>
        <position position="339"/>
    </location>
</feature>
<dbReference type="GO" id="GO:0005829">
    <property type="term" value="C:cytosol"/>
    <property type="evidence" value="ECO:0007669"/>
    <property type="project" value="TreeGrafter"/>
</dbReference>
<dbReference type="Pfam" id="PF01565">
    <property type="entry name" value="FAD_binding_4"/>
    <property type="match status" value="1"/>
</dbReference>
<dbReference type="NCBIfam" id="NF000755">
    <property type="entry name" value="PRK00046.1"/>
    <property type="match status" value="1"/>
</dbReference>
<keyword evidence="10 20" id="KW-0285">Flavoprotein</keyword>
<dbReference type="GO" id="GO:0071555">
    <property type="term" value="P:cell wall organization"/>
    <property type="evidence" value="ECO:0007669"/>
    <property type="project" value="UniProtKB-KW"/>
</dbReference>